<dbReference type="Gene3D" id="3.40.50.2000">
    <property type="entry name" value="Glycogen Phosphorylase B"/>
    <property type="match status" value="2"/>
</dbReference>
<reference evidence="4 5" key="1">
    <citation type="submission" date="2024-03" db="EMBL/GenBank/DDBJ databases">
        <title>Actinomycetospora sp. OC33-EN08, a novel actinomycete isolated from wild orchid (Aerides multiflora).</title>
        <authorList>
            <person name="Suriyachadkun C."/>
        </authorList>
    </citation>
    <scope>NUCLEOTIDE SEQUENCE [LARGE SCALE GENOMIC DNA]</scope>
    <source>
        <strain evidence="4 5">OC33-EN08</strain>
    </source>
</reference>
<name>A0ABU8MNA7_9PSEU</name>
<evidence type="ECO:0000256" key="1">
    <source>
        <dbReference type="ARBA" id="ARBA00022676"/>
    </source>
</evidence>
<keyword evidence="1 4" id="KW-0328">Glycosyltransferase</keyword>
<dbReference type="Pfam" id="PF13439">
    <property type="entry name" value="Glyco_transf_4"/>
    <property type="match status" value="1"/>
</dbReference>
<evidence type="ECO:0000313" key="4">
    <source>
        <dbReference type="EMBL" id="MEJ2868170.1"/>
    </source>
</evidence>
<dbReference type="EMBL" id="JBBEGN010000003">
    <property type="protein sequence ID" value="MEJ2868170.1"/>
    <property type="molecule type" value="Genomic_DNA"/>
</dbReference>
<organism evidence="4 5">
    <name type="scientific">Actinomycetospora aurantiaca</name>
    <dbReference type="NCBI Taxonomy" id="3129233"/>
    <lineage>
        <taxon>Bacteria</taxon>
        <taxon>Bacillati</taxon>
        <taxon>Actinomycetota</taxon>
        <taxon>Actinomycetes</taxon>
        <taxon>Pseudonocardiales</taxon>
        <taxon>Pseudonocardiaceae</taxon>
        <taxon>Actinomycetospora</taxon>
    </lineage>
</organism>
<keyword evidence="5" id="KW-1185">Reference proteome</keyword>
<comment type="caution">
    <text evidence="4">The sequence shown here is derived from an EMBL/GenBank/DDBJ whole genome shotgun (WGS) entry which is preliminary data.</text>
</comment>
<evidence type="ECO:0000256" key="2">
    <source>
        <dbReference type="ARBA" id="ARBA00022679"/>
    </source>
</evidence>
<dbReference type="PANTHER" id="PTHR12526:SF510">
    <property type="entry name" value="D-INOSITOL 3-PHOSPHATE GLYCOSYLTRANSFERASE"/>
    <property type="match status" value="1"/>
</dbReference>
<gene>
    <name evidence="4" type="ORF">WCD74_10365</name>
</gene>
<dbReference type="PANTHER" id="PTHR12526">
    <property type="entry name" value="GLYCOSYLTRANSFERASE"/>
    <property type="match status" value="1"/>
</dbReference>
<evidence type="ECO:0000313" key="5">
    <source>
        <dbReference type="Proteomes" id="UP001385809"/>
    </source>
</evidence>
<keyword evidence="2 4" id="KW-0808">Transferase</keyword>
<proteinExistence type="predicted"/>
<dbReference type="GO" id="GO:0016757">
    <property type="term" value="F:glycosyltransferase activity"/>
    <property type="evidence" value="ECO:0007669"/>
    <property type="project" value="UniProtKB-KW"/>
</dbReference>
<protein>
    <submittedName>
        <fullName evidence="4">Glycosyltransferase family 4 protein</fullName>
        <ecNumber evidence="4">2.4.-.-</ecNumber>
    </submittedName>
</protein>
<sequence length="332" mass="34651">MIAVVVPDDIDGVPSGGNVYDRRVLQVSGWDELRVPVEDARALADVLRGVPDGGSVLVDGLVGGRFPAVLAAHAARLRLVPLVHLPLADERGLSAGRAHELRELETAALGHAAAVATTSRWTADRVVAVHGVDPARVVVAPPGVDPAPPAPGSAVAGVRPRLLCLGALTPTKGQDLLVDALAGLRAQDWTCSLVGPLTRDPGFVASLRARVIAHGLADRVTVTGPLVGDRLRPVWAATDLLVVPSRTETFGMVVPEALARGIPVLAADVGGVREAGPTALVPAENVGALAAALRHWLADPVRRSGWRISAWARRGTLPSWITTVHRLRRALA</sequence>
<dbReference type="EC" id="2.4.-.-" evidence="4"/>
<dbReference type="SUPFAM" id="SSF53756">
    <property type="entry name" value="UDP-Glycosyltransferase/glycogen phosphorylase"/>
    <property type="match status" value="1"/>
</dbReference>
<dbReference type="InterPro" id="IPR028098">
    <property type="entry name" value="Glyco_trans_4-like_N"/>
</dbReference>
<dbReference type="RefSeq" id="WP_337694763.1">
    <property type="nucleotide sequence ID" value="NZ_JBBEGN010000003.1"/>
</dbReference>
<dbReference type="CDD" id="cd03801">
    <property type="entry name" value="GT4_PimA-like"/>
    <property type="match status" value="1"/>
</dbReference>
<dbReference type="Pfam" id="PF13692">
    <property type="entry name" value="Glyco_trans_1_4"/>
    <property type="match status" value="1"/>
</dbReference>
<accession>A0ABU8MNA7</accession>
<dbReference type="Proteomes" id="UP001385809">
    <property type="component" value="Unassembled WGS sequence"/>
</dbReference>
<feature type="domain" description="Glycosyltransferase subfamily 4-like N-terminal" evidence="3">
    <location>
        <begin position="66"/>
        <end position="146"/>
    </location>
</feature>
<evidence type="ECO:0000259" key="3">
    <source>
        <dbReference type="Pfam" id="PF13439"/>
    </source>
</evidence>